<evidence type="ECO:0000313" key="9">
    <source>
        <dbReference type="Proteomes" id="UP001078443"/>
    </source>
</evidence>
<feature type="domain" description="Endoribonuclease YicC-like N-terminal" evidence="6">
    <location>
        <begin position="2"/>
        <end position="157"/>
    </location>
</feature>
<keyword evidence="9" id="KW-1185">Reference proteome</keyword>
<evidence type="ECO:0000256" key="1">
    <source>
        <dbReference type="ARBA" id="ARBA00001968"/>
    </source>
</evidence>
<name>A0ABT4D0Y2_9CLOT</name>
<dbReference type="EMBL" id="JAPQER010000002">
    <property type="protein sequence ID" value="MCY6484010.1"/>
    <property type="molecule type" value="Genomic_DNA"/>
</dbReference>
<evidence type="ECO:0000313" key="8">
    <source>
        <dbReference type="EMBL" id="MCY6484010.1"/>
    </source>
</evidence>
<keyword evidence="2" id="KW-0540">Nuclease</keyword>
<dbReference type="InterPro" id="IPR013527">
    <property type="entry name" value="YicC-like_N"/>
</dbReference>
<dbReference type="Proteomes" id="UP001078443">
    <property type="component" value="Unassembled WGS sequence"/>
</dbReference>
<dbReference type="Pfam" id="PF03755">
    <property type="entry name" value="YicC-like_N"/>
    <property type="match status" value="1"/>
</dbReference>
<dbReference type="Pfam" id="PF08340">
    <property type="entry name" value="YicC-like_C"/>
    <property type="match status" value="1"/>
</dbReference>
<reference evidence="8" key="1">
    <citation type="submission" date="2022-12" db="EMBL/GenBank/DDBJ databases">
        <authorList>
            <person name="Wang J."/>
        </authorList>
    </citation>
    <scope>NUCLEOTIDE SEQUENCE</scope>
    <source>
        <strain evidence="8">HY-45-18</strain>
    </source>
</reference>
<dbReference type="NCBIfam" id="TIGR00255">
    <property type="entry name" value="YicC/YloC family endoribonuclease"/>
    <property type="match status" value="1"/>
</dbReference>
<evidence type="ECO:0000256" key="2">
    <source>
        <dbReference type="ARBA" id="ARBA00022722"/>
    </source>
</evidence>
<proteinExistence type="inferred from homology"/>
<protein>
    <submittedName>
        <fullName evidence="8">YicC family protein</fullName>
    </submittedName>
</protein>
<evidence type="ECO:0000259" key="6">
    <source>
        <dbReference type="Pfam" id="PF03755"/>
    </source>
</evidence>
<accession>A0ABT4D0Y2</accession>
<gene>
    <name evidence="8" type="ORF">OW763_06555</name>
</gene>
<keyword evidence="4" id="KW-0378">Hydrolase</keyword>
<keyword evidence="3" id="KW-0255">Endonuclease</keyword>
<comment type="cofactor">
    <cofactor evidence="1">
        <name>a divalent metal cation</name>
        <dbReference type="ChEBI" id="CHEBI:60240"/>
    </cofactor>
</comment>
<dbReference type="PANTHER" id="PTHR30636:SF3">
    <property type="entry name" value="UPF0701 PROTEIN YICC"/>
    <property type="match status" value="1"/>
</dbReference>
<evidence type="ECO:0000259" key="7">
    <source>
        <dbReference type="Pfam" id="PF08340"/>
    </source>
</evidence>
<feature type="domain" description="Endoribonuclease YicC-like C-terminal" evidence="7">
    <location>
        <begin position="175"/>
        <end position="293"/>
    </location>
</feature>
<comment type="similarity">
    <text evidence="5">Belongs to the YicC/YloC family.</text>
</comment>
<dbReference type="InterPro" id="IPR013551">
    <property type="entry name" value="YicC-like_C"/>
</dbReference>
<dbReference type="InterPro" id="IPR005229">
    <property type="entry name" value="YicC/YloC-like"/>
</dbReference>
<evidence type="ECO:0000256" key="4">
    <source>
        <dbReference type="ARBA" id="ARBA00022801"/>
    </source>
</evidence>
<comment type="caution">
    <text evidence="8">The sequence shown here is derived from an EMBL/GenBank/DDBJ whole genome shotgun (WGS) entry which is preliminary data.</text>
</comment>
<dbReference type="RefSeq" id="WP_268040281.1">
    <property type="nucleotide sequence ID" value="NZ_JAPQER010000002.1"/>
</dbReference>
<organism evidence="8 9">
    <name type="scientific">Clostridium aestuarii</name>
    <dbReference type="NCBI Taxonomy" id="338193"/>
    <lineage>
        <taxon>Bacteria</taxon>
        <taxon>Bacillati</taxon>
        <taxon>Bacillota</taxon>
        <taxon>Clostridia</taxon>
        <taxon>Eubacteriales</taxon>
        <taxon>Clostridiaceae</taxon>
        <taxon>Clostridium</taxon>
    </lineage>
</organism>
<dbReference type="PANTHER" id="PTHR30636">
    <property type="entry name" value="UPF0701 PROTEIN YICC"/>
    <property type="match status" value="1"/>
</dbReference>
<sequence length="293" mass="33875">MVNSMTGFGRAISDEGASRSFTVEIKTVNHRYLDLNIRMPRNFMPLENKIREAIKAKISRGKVDVFINQNVYEKEDVEISFNEGLSDNYIKCLEKIRDRYKVMDDISVSLIAKFPEVITLEKKEEDLDEVWNCLSNSLNNSIESLVNMREKEGKKLKEDIILKCGIIKELVNCIEGRASLVVEDYKKRLENRIQDLLEIPEIDENRIAQEVAIFADKVGIDEEIVRLGSHIIQLKETLNKNEPIGRKLDFIIQEMNREANTISSKANDLEIVNSVINIKNYIEKIREQVQNIE</sequence>
<evidence type="ECO:0000256" key="3">
    <source>
        <dbReference type="ARBA" id="ARBA00022759"/>
    </source>
</evidence>
<evidence type="ECO:0000256" key="5">
    <source>
        <dbReference type="ARBA" id="ARBA00035648"/>
    </source>
</evidence>